<dbReference type="SUPFAM" id="SSF46785">
    <property type="entry name" value="Winged helix' DNA-binding domain"/>
    <property type="match status" value="1"/>
</dbReference>
<keyword evidence="4" id="KW-0804">Transcription</keyword>
<dbReference type="InterPro" id="IPR000847">
    <property type="entry name" value="LysR_HTH_N"/>
</dbReference>
<proteinExistence type="inferred from homology"/>
<comment type="similarity">
    <text evidence="1">Belongs to the LysR transcriptional regulatory family.</text>
</comment>
<dbReference type="Pfam" id="PF00126">
    <property type="entry name" value="HTH_1"/>
    <property type="match status" value="1"/>
</dbReference>
<dbReference type="GO" id="GO:0003700">
    <property type="term" value="F:DNA-binding transcription factor activity"/>
    <property type="evidence" value="ECO:0007669"/>
    <property type="project" value="InterPro"/>
</dbReference>
<dbReference type="InterPro" id="IPR036390">
    <property type="entry name" value="WH_DNA-bd_sf"/>
</dbReference>
<dbReference type="PANTHER" id="PTHR30419:SF8">
    <property type="entry name" value="NITROGEN ASSIMILATION TRANSCRIPTIONAL ACTIVATOR-RELATED"/>
    <property type="match status" value="1"/>
</dbReference>
<dbReference type="PANTHER" id="PTHR30419">
    <property type="entry name" value="HTH-TYPE TRANSCRIPTIONAL REGULATOR YBHD"/>
    <property type="match status" value="1"/>
</dbReference>
<keyword evidence="2" id="KW-0805">Transcription regulation</keyword>
<dbReference type="EMBL" id="CADIJX010000015">
    <property type="protein sequence ID" value="CAB3710543.1"/>
    <property type="molecule type" value="Genomic_DNA"/>
</dbReference>
<keyword evidence="3" id="KW-0238">DNA-binding</keyword>
<name>A0A6S7A391_9BURK</name>
<dbReference type="GO" id="GO:0005829">
    <property type="term" value="C:cytosol"/>
    <property type="evidence" value="ECO:0007669"/>
    <property type="project" value="TreeGrafter"/>
</dbReference>
<feature type="domain" description="HTH lysR-type" evidence="5">
    <location>
        <begin position="27"/>
        <end position="84"/>
    </location>
</feature>
<dbReference type="InterPro" id="IPR050950">
    <property type="entry name" value="HTH-type_LysR_regulators"/>
</dbReference>
<protein>
    <submittedName>
        <fullName evidence="6">HTH-type transcriptional regulator CynR</fullName>
    </submittedName>
</protein>
<evidence type="ECO:0000256" key="2">
    <source>
        <dbReference type="ARBA" id="ARBA00023015"/>
    </source>
</evidence>
<dbReference type="PROSITE" id="PS50931">
    <property type="entry name" value="HTH_LYSR"/>
    <property type="match status" value="1"/>
</dbReference>
<evidence type="ECO:0000256" key="3">
    <source>
        <dbReference type="ARBA" id="ARBA00023125"/>
    </source>
</evidence>
<sequence>MQIAICWTPAAKPIPGDSALPARIMNITLKQLRVFCALYELRSFTAAARAAFVTQSAVSKLCAELEAEIGQPLFERSTRSVTPCEGAADFYAYAQEILGTVRAAERSMSGLRTLARGTVGVASSPMMMVGLLGDVIARYHRQHSGVKLELYELNTDDTVEHVRHGRADFGIVSTQAHGDGLDARVIYRDSMYAVCAPSHPLAQLERVRWTDLAAHNHIALRSVYSVRRAVDRISHELDLDFQSGIEAGMLTSVLNLVRAGLGITIVPGYVCAFARLLGLHAAPIHGGPQRGHELWLIQRRSTRLSLAAKTFLDDLETYLRAREGSPDPACYPSPEVD</sequence>
<dbReference type="SUPFAM" id="SSF53850">
    <property type="entry name" value="Periplasmic binding protein-like II"/>
    <property type="match status" value="1"/>
</dbReference>
<dbReference type="Gene3D" id="3.40.190.290">
    <property type="match status" value="1"/>
</dbReference>
<dbReference type="Gene3D" id="1.10.10.10">
    <property type="entry name" value="Winged helix-like DNA-binding domain superfamily/Winged helix DNA-binding domain"/>
    <property type="match status" value="1"/>
</dbReference>
<reference evidence="6 7" key="1">
    <citation type="submission" date="2020-04" db="EMBL/GenBank/DDBJ databases">
        <authorList>
            <person name="De Canck E."/>
        </authorList>
    </citation>
    <scope>NUCLEOTIDE SEQUENCE [LARGE SCALE GENOMIC DNA]</scope>
    <source>
        <strain evidence="6 7">LMG 3431</strain>
    </source>
</reference>
<evidence type="ECO:0000256" key="4">
    <source>
        <dbReference type="ARBA" id="ARBA00023163"/>
    </source>
</evidence>
<dbReference type="Pfam" id="PF03466">
    <property type="entry name" value="LysR_substrate"/>
    <property type="match status" value="1"/>
</dbReference>
<keyword evidence="7" id="KW-1185">Reference proteome</keyword>
<dbReference type="Proteomes" id="UP000494108">
    <property type="component" value="Unassembled WGS sequence"/>
</dbReference>
<dbReference type="GO" id="GO:0003677">
    <property type="term" value="F:DNA binding"/>
    <property type="evidence" value="ECO:0007669"/>
    <property type="project" value="UniProtKB-KW"/>
</dbReference>
<evidence type="ECO:0000313" key="6">
    <source>
        <dbReference type="EMBL" id="CAB3710543.1"/>
    </source>
</evidence>
<evidence type="ECO:0000313" key="7">
    <source>
        <dbReference type="Proteomes" id="UP000494108"/>
    </source>
</evidence>
<dbReference type="PRINTS" id="PR00039">
    <property type="entry name" value="HTHLYSR"/>
</dbReference>
<gene>
    <name evidence="6" type="primary">cynR_9</name>
    <name evidence="6" type="ORF">LMG3431_05974</name>
</gene>
<dbReference type="InterPro" id="IPR036388">
    <property type="entry name" value="WH-like_DNA-bd_sf"/>
</dbReference>
<accession>A0A6S7A391</accession>
<evidence type="ECO:0000259" key="5">
    <source>
        <dbReference type="PROSITE" id="PS50931"/>
    </source>
</evidence>
<evidence type="ECO:0000256" key="1">
    <source>
        <dbReference type="ARBA" id="ARBA00009437"/>
    </source>
</evidence>
<dbReference type="InterPro" id="IPR005119">
    <property type="entry name" value="LysR_subst-bd"/>
</dbReference>
<dbReference type="CDD" id="cd08440">
    <property type="entry name" value="PBP2_LTTR_like_4"/>
    <property type="match status" value="1"/>
</dbReference>
<organism evidence="6 7">
    <name type="scientific">Achromobacter pestifer</name>
    <dbReference type="NCBI Taxonomy" id="1353889"/>
    <lineage>
        <taxon>Bacteria</taxon>
        <taxon>Pseudomonadati</taxon>
        <taxon>Pseudomonadota</taxon>
        <taxon>Betaproteobacteria</taxon>
        <taxon>Burkholderiales</taxon>
        <taxon>Alcaligenaceae</taxon>
        <taxon>Achromobacter</taxon>
    </lineage>
</organism>
<dbReference type="AlphaFoldDB" id="A0A6S7A391"/>